<organism evidence="3 4">
    <name type="scientific">Comamonas resistens</name>
    <dbReference type="NCBI Taxonomy" id="3046670"/>
    <lineage>
        <taxon>Bacteria</taxon>
        <taxon>Pseudomonadati</taxon>
        <taxon>Pseudomonadota</taxon>
        <taxon>Betaproteobacteria</taxon>
        <taxon>Burkholderiales</taxon>
        <taxon>Comamonadaceae</taxon>
        <taxon>Comamonas</taxon>
    </lineage>
</organism>
<dbReference type="Proteomes" id="UP001240697">
    <property type="component" value="Chromosome"/>
</dbReference>
<feature type="region of interest" description="Disordered" evidence="1">
    <location>
        <begin position="1"/>
        <end position="30"/>
    </location>
</feature>
<feature type="transmembrane region" description="Helical" evidence="2">
    <location>
        <begin position="50"/>
        <end position="70"/>
    </location>
</feature>
<evidence type="ECO:0000256" key="2">
    <source>
        <dbReference type="SAM" id="Phobius"/>
    </source>
</evidence>
<feature type="region of interest" description="Disordered" evidence="1">
    <location>
        <begin position="111"/>
        <end position="205"/>
    </location>
</feature>
<name>A0ABY8SWY1_9BURK</name>
<keyword evidence="4" id="KW-1185">Reference proteome</keyword>
<gene>
    <name evidence="3" type="ORF">QMY55_10805</name>
</gene>
<keyword evidence="2" id="KW-1133">Transmembrane helix</keyword>
<reference evidence="3 4" key="1">
    <citation type="submission" date="2023-05" db="EMBL/GenBank/DDBJ databases">
        <authorList>
            <person name="Yin Y."/>
            <person name="Lu Z."/>
        </authorList>
    </citation>
    <scope>NUCLEOTIDE SEQUENCE [LARGE SCALE GENOMIC DNA]</scope>
    <source>
        <strain evidence="3 4">ZM22</strain>
    </source>
</reference>
<evidence type="ECO:0000313" key="3">
    <source>
        <dbReference type="EMBL" id="WHS67559.1"/>
    </source>
</evidence>
<evidence type="ECO:0000256" key="1">
    <source>
        <dbReference type="SAM" id="MobiDB-lite"/>
    </source>
</evidence>
<evidence type="ECO:0000313" key="4">
    <source>
        <dbReference type="Proteomes" id="UP001240697"/>
    </source>
</evidence>
<accession>A0ABY8SWY1</accession>
<protein>
    <submittedName>
        <fullName evidence="3">Uncharacterized protein</fullName>
    </submittedName>
</protein>
<sequence length="205" mass="20677">MTAEPLRPAPALPSDHAGYPPPPPPFLRDIRATHNAPAMPQEPARHNQSWIKWLVLVLILIAIGAGVLLARNMGAFPGMGGSASQTPSSSAAPVDKNAISAEDKAKADALVGPQGAGNAPLPANDPSVVTIDPPADNVDVAAPPAAQPTISSPAPTPAIPEVIVSPAGPSPDTAVAPNPAPARPAKPQSRPAVRSGSPTLDDLLD</sequence>
<proteinExistence type="predicted"/>
<keyword evidence="2" id="KW-0472">Membrane</keyword>
<keyword evidence="2" id="KW-0812">Transmembrane</keyword>
<dbReference type="RefSeq" id="WP_283488587.1">
    <property type="nucleotide sequence ID" value="NZ_CP125947.1"/>
</dbReference>
<dbReference type="EMBL" id="CP125947">
    <property type="protein sequence ID" value="WHS67559.1"/>
    <property type="molecule type" value="Genomic_DNA"/>
</dbReference>
<feature type="compositionally biased region" description="Low complexity" evidence="1">
    <location>
        <begin position="132"/>
        <end position="148"/>
    </location>
</feature>